<keyword evidence="4" id="KW-1185">Reference proteome</keyword>
<protein>
    <submittedName>
        <fullName evidence="3">Transposase domain-containing protein</fullName>
    </submittedName>
</protein>
<reference evidence="3 4" key="1">
    <citation type="submission" date="2023-09" db="EMBL/GenBank/DDBJ databases">
        <title>Streptomyces sp. nov.: A antagonism against Alternaria gaisen Producing Streptochlin, Isolated from Tamarix root soil.</title>
        <authorList>
            <person name="Chen Y."/>
        </authorList>
    </citation>
    <scope>NUCLEOTIDE SEQUENCE [LARGE SCALE GENOMIC DNA]</scope>
    <source>
        <strain evidence="3 4">TRM76323</strain>
    </source>
</reference>
<name>A0ABU3QJ01_9ACTN</name>
<organism evidence="3 4">
    <name type="scientific">Streptomyces tamarix</name>
    <dbReference type="NCBI Taxonomy" id="3078565"/>
    <lineage>
        <taxon>Bacteria</taxon>
        <taxon>Bacillati</taxon>
        <taxon>Actinomycetota</taxon>
        <taxon>Actinomycetes</taxon>
        <taxon>Kitasatosporales</taxon>
        <taxon>Streptomycetaceae</taxon>
        <taxon>Streptomyces</taxon>
    </lineage>
</organism>
<comment type="caution">
    <text evidence="3">The sequence shown here is derived from an EMBL/GenBank/DDBJ whole genome shotgun (WGS) entry which is preliminary data.</text>
</comment>
<dbReference type="EMBL" id="JAWCTQ010000011">
    <property type="protein sequence ID" value="MDT9682750.1"/>
    <property type="molecule type" value="Genomic_DNA"/>
</dbReference>
<evidence type="ECO:0000313" key="3">
    <source>
        <dbReference type="EMBL" id="MDT9682750.1"/>
    </source>
</evidence>
<evidence type="ECO:0000313" key="4">
    <source>
        <dbReference type="Proteomes" id="UP001250181"/>
    </source>
</evidence>
<dbReference type="InterPro" id="IPR024473">
    <property type="entry name" value="Transposases_IS4_N"/>
</dbReference>
<evidence type="ECO:0000259" key="2">
    <source>
        <dbReference type="Pfam" id="PF13006"/>
    </source>
</evidence>
<evidence type="ECO:0000256" key="1">
    <source>
        <dbReference type="SAM" id="MobiDB-lite"/>
    </source>
</evidence>
<feature type="domain" description="Transposase IS4 N-terminal" evidence="2">
    <location>
        <begin position="19"/>
        <end position="52"/>
    </location>
</feature>
<dbReference type="Proteomes" id="UP001250181">
    <property type="component" value="Unassembled WGS sequence"/>
</dbReference>
<sequence length="92" mass="10159">MPRPGQVRPKTDERLSDRIAVGLLTRSFPPELVDQVVAECGRSGQRNRLPPQQHRPGLRDHPTATALDTNTRVRPDALAQLESASSRAANRT</sequence>
<accession>A0ABU3QJ01</accession>
<dbReference type="Pfam" id="PF13006">
    <property type="entry name" value="Nterm_IS4"/>
    <property type="match status" value="1"/>
</dbReference>
<feature type="region of interest" description="Disordered" evidence="1">
    <location>
        <begin position="42"/>
        <end position="72"/>
    </location>
</feature>
<proteinExistence type="predicted"/>
<gene>
    <name evidence="3" type="ORF">RND61_11815</name>
</gene>